<feature type="region of interest" description="Disordered" evidence="1">
    <location>
        <begin position="834"/>
        <end position="869"/>
    </location>
</feature>
<accession>A0A1Y2B4S4</accession>
<evidence type="ECO:0000256" key="1">
    <source>
        <dbReference type="SAM" id="MobiDB-lite"/>
    </source>
</evidence>
<evidence type="ECO:0008006" key="5">
    <source>
        <dbReference type="Google" id="ProtNLM"/>
    </source>
</evidence>
<proteinExistence type="predicted"/>
<keyword evidence="2" id="KW-0732">Signal</keyword>
<dbReference type="STRING" id="329046.A0A1Y2B4S4"/>
<feature type="compositionally biased region" description="Low complexity" evidence="1">
    <location>
        <begin position="990"/>
        <end position="1011"/>
    </location>
</feature>
<evidence type="ECO:0000256" key="2">
    <source>
        <dbReference type="SAM" id="SignalP"/>
    </source>
</evidence>
<dbReference type="AlphaFoldDB" id="A0A1Y2B4S4"/>
<feature type="compositionally biased region" description="Polar residues" evidence="1">
    <location>
        <begin position="1040"/>
        <end position="1054"/>
    </location>
</feature>
<evidence type="ECO:0000313" key="4">
    <source>
        <dbReference type="Proteomes" id="UP000193642"/>
    </source>
</evidence>
<feature type="compositionally biased region" description="Gly residues" evidence="1">
    <location>
        <begin position="1027"/>
        <end position="1036"/>
    </location>
</feature>
<evidence type="ECO:0000313" key="3">
    <source>
        <dbReference type="EMBL" id="ORY29085.1"/>
    </source>
</evidence>
<name>A0A1Y2B4S4_9FUNG</name>
<protein>
    <recommendedName>
        <fullName evidence="5">Extracellular membrane protein CFEM domain-containing protein</fullName>
    </recommendedName>
</protein>
<feature type="region of interest" description="Disordered" evidence="1">
    <location>
        <begin position="990"/>
        <end position="1060"/>
    </location>
</feature>
<comment type="caution">
    <text evidence="3">The sequence shown here is derived from an EMBL/GenBank/DDBJ whole genome shotgun (WGS) entry which is preliminary data.</text>
</comment>
<gene>
    <name evidence="3" type="ORF">BCR33DRAFT_857843</name>
</gene>
<keyword evidence="4" id="KW-1185">Reference proteome</keyword>
<dbReference type="Proteomes" id="UP000193642">
    <property type="component" value="Unassembled WGS sequence"/>
</dbReference>
<feature type="compositionally biased region" description="Low complexity" evidence="1">
    <location>
        <begin position="851"/>
        <end position="863"/>
    </location>
</feature>
<feature type="signal peptide" evidence="2">
    <location>
        <begin position="1"/>
        <end position="20"/>
    </location>
</feature>
<dbReference type="EMBL" id="MCGO01000090">
    <property type="protein sequence ID" value="ORY29085.1"/>
    <property type="molecule type" value="Genomic_DNA"/>
</dbReference>
<organism evidence="3 4">
    <name type="scientific">Rhizoclosmatium globosum</name>
    <dbReference type="NCBI Taxonomy" id="329046"/>
    <lineage>
        <taxon>Eukaryota</taxon>
        <taxon>Fungi</taxon>
        <taxon>Fungi incertae sedis</taxon>
        <taxon>Chytridiomycota</taxon>
        <taxon>Chytridiomycota incertae sedis</taxon>
        <taxon>Chytridiomycetes</taxon>
        <taxon>Chytridiales</taxon>
        <taxon>Chytriomycetaceae</taxon>
        <taxon>Rhizoclosmatium</taxon>
    </lineage>
</organism>
<feature type="region of interest" description="Disordered" evidence="1">
    <location>
        <begin position="377"/>
        <end position="411"/>
    </location>
</feature>
<sequence length="1179" mass="122078">MFGILVFAAIFSCAIMVVAGVTDLDCTTANSIWPAVFTSLTNCCTTSTVDCNGASNSTGLIDSDDCFVSCNSNGLLDRIKIQNTNLAAGVVPNFNNLGSLTTFQQLIYRTVKSVADDTVFVDIRRNQIDGPIPTLPFTTSHAYFDCNALSGAIPPLPNNIIEFCSNSNQHTGSLPEFNTPSSPRSMRQTIRSAERSHSRAIPNLPSSLTTGNFDGNCFSPSSSVTFKNSCPIASTCSSQADCAQHNATGIVDCVAASSSGTLQCLFTSCNAPGSTPTNGNTTCTVGIGGDCTVDTDCIAHINGPVIVRQILLDQTFVKIKIVTAGSLLSKIRTAISYVSDGQGITTMTTLTTQTTLTTLTTDTTATTQTTQMTDTTTTTETTTTTGTSYTTTTTTTGALGPTGTTATTQTTGTTATTGTTVATVTTQTTQTTVTSSTTTTITKSQTINSLTTATTTSKPNFSVTASSISTSASNNATTSTEISFTTSSSASFTLLTPTTSTSFSTLLVPASSLTSTPLVTTTTLPVSIPSVFSADDIANQMAAGAIPPYNPLLPIDAAAAQRVVDSTTALLKNALYKVDPLSLTQSLGLMIGSLYPSQTFSFAAVPLNASTPFGQNGAVYVFSFSQYSINNVVTSSSRQGILTTYNASALQLFLPLELECGHQYQHGTYSLVNFNLAVSSSGKKRAPGVATNIINGASPLFALTTPLNDPRFPVPIPTTVTGRPLVNATRPALTDQDFVNNATLIVDTVLPACASPCESLIPNFATFKYGASIDTLNSTCQLVTPTNLTSYTNCAANQPSCNTRGISGVSLAKEFALLFEDLCTRYIQPTPSVTAITKPSHSHSTKHQPNTSSTSNTLSQTSTAAHSLVSPRRRDVITLDSTPQISYDGCGPVIAHMKYDLCEGSVVNGNGCNGNVTAHLKYPEVDLTKIPGSGYDGQTCKAAPIGGGGGVEREEASLFQVLALVFLHLLRRLGIVRALKIKWKRSRLQNQNTNNQDSQNQNSNSGSGNQQVKATTTAGSLVDGTGSTSGNGGVQAPGGVSSSNGDVSQLQPVATDTRPKSPGIAAILNGGSDILVNQAQGPTAIPATSQLPQPAQEPVQTIGSGNNQIGGGQSDSVGTVIGVVPSNAPIVGQPVILQGTTSITATSNTVVSIASSTITRADAGNAAATTTVKKSDTPS</sequence>
<feature type="chain" id="PRO_5013005566" description="Extracellular membrane protein CFEM domain-containing protein" evidence="2">
    <location>
        <begin position="21"/>
        <end position="1179"/>
    </location>
</feature>
<reference evidence="3 4" key="1">
    <citation type="submission" date="2016-07" db="EMBL/GenBank/DDBJ databases">
        <title>Pervasive Adenine N6-methylation of Active Genes in Fungi.</title>
        <authorList>
            <consortium name="DOE Joint Genome Institute"/>
            <person name="Mondo S.J."/>
            <person name="Dannebaum R.O."/>
            <person name="Kuo R.C."/>
            <person name="Labutti K."/>
            <person name="Haridas S."/>
            <person name="Kuo A."/>
            <person name="Salamov A."/>
            <person name="Ahrendt S.R."/>
            <person name="Lipzen A."/>
            <person name="Sullivan W."/>
            <person name="Andreopoulos W.B."/>
            <person name="Clum A."/>
            <person name="Lindquist E."/>
            <person name="Daum C."/>
            <person name="Ramamoorthy G.K."/>
            <person name="Gryganskyi A."/>
            <person name="Culley D."/>
            <person name="Magnuson J.K."/>
            <person name="James T.Y."/>
            <person name="O'Malley M.A."/>
            <person name="Stajich J.E."/>
            <person name="Spatafora J.W."/>
            <person name="Visel A."/>
            <person name="Grigoriev I.V."/>
        </authorList>
    </citation>
    <scope>NUCLEOTIDE SEQUENCE [LARGE SCALE GENOMIC DNA]</scope>
    <source>
        <strain evidence="3 4">JEL800</strain>
    </source>
</reference>
<dbReference type="OrthoDB" id="10545188at2759"/>